<dbReference type="InterPro" id="IPR012944">
    <property type="entry name" value="SusD_RagB_dom"/>
</dbReference>
<dbReference type="AlphaFoldDB" id="A0A1G9MZV6"/>
<evidence type="ECO:0000256" key="4">
    <source>
        <dbReference type="ARBA" id="ARBA00023136"/>
    </source>
</evidence>
<evidence type="ECO:0000256" key="1">
    <source>
        <dbReference type="ARBA" id="ARBA00004442"/>
    </source>
</evidence>
<dbReference type="Pfam" id="PF14322">
    <property type="entry name" value="SusD-like_3"/>
    <property type="match status" value="1"/>
</dbReference>
<dbReference type="PROSITE" id="PS51257">
    <property type="entry name" value="PROKAR_LIPOPROTEIN"/>
    <property type="match status" value="1"/>
</dbReference>
<dbReference type="STRING" id="563176.SAMN04488090_1809"/>
<accession>A0A1G9MZV6</accession>
<feature type="domain" description="SusD-like N-terminal" evidence="8">
    <location>
        <begin position="82"/>
        <end position="240"/>
    </location>
</feature>
<dbReference type="SUPFAM" id="SSF48452">
    <property type="entry name" value="TPR-like"/>
    <property type="match status" value="1"/>
</dbReference>
<dbReference type="InterPro" id="IPR011990">
    <property type="entry name" value="TPR-like_helical_dom_sf"/>
</dbReference>
<dbReference type="OrthoDB" id="9792139at2"/>
<dbReference type="EMBL" id="FNGS01000003">
    <property type="protein sequence ID" value="SDL79758.1"/>
    <property type="molecule type" value="Genomic_DNA"/>
</dbReference>
<dbReference type="CDD" id="cd08977">
    <property type="entry name" value="SusD"/>
    <property type="match status" value="1"/>
</dbReference>
<proteinExistence type="inferred from homology"/>
<gene>
    <name evidence="9" type="ORF">SAMN04488090_1809</name>
</gene>
<evidence type="ECO:0000313" key="9">
    <source>
        <dbReference type="EMBL" id="SDL79758.1"/>
    </source>
</evidence>
<reference evidence="9 10" key="1">
    <citation type="submission" date="2016-10" db="EMBL/GenBank/DDBJ databases">
        <authorList>
            <person name="de Groot N.N."/>
        </authorList>
    </citation>
    <scope>NUCLEOTIDE SEQUENCE [LARGE SCALE GENOMIC DNA]</scope>
    <source>
        <strain evidence="9 10">DSM 21668</strain>
    </source>
</reference>
<dbReference type="InterPro" id="IPR033985">
    <property type="entry name" value="SusD-like_N"/>
</dbReference>
<keyword evidence="3 6" id="KW-0732">Signal</keyword>
<evidence type="ECO:0000256" key="3">
    <source>
        <dbReference type="ARBA" id="ARBA00022729"/>
    </source>
</evidence>
<dbReference type="GO" id="GO:0009279">
    <property type="term" value="C:cell outer membrane"/>
    <property type="evidence" value="ECO:0007669"/>
    <property type="project" value="UniProtKB-SubCell"/>
</dbReference>
<evidence type="ECO:0000259" key="8">
    <source>
        <dbReference type="Pfam" id="PF14322"/>
    </source>
</evidence>
<evidence type="ECO:0000256" key="6">
    <source>
        <dbReference type="SAM" id="SignalP"/>
    </source>
</evidence>
<evidence type="ECO:0000259" key="7">
    <source>
        <dbReference type="Pfam" id="PF07980"/>
    </source>
</evidence>
<comment type="subcellular location">
    <subcellularLocation>
        <location evidence="1">Cell outer membrane</location>
    </subcellularLocation>
</comment>
<protein>
    <submittedName>
        <fullName evidence="9">RagB/SusD domain-containing protein</fullName>
    </submittedName>
</protein>
<keyword evidence="10" id="KW-1185">Reference proteome</keyword>
<dbReference type="Pfam" id="PF07980">
    <property type="entry name" value="SusD_RagB"/>
    <property type="match status" value="1"/>
</dbReference>
<keyword evidence="4" id="KW-0472">Membrane</keyword>
<comment type="similarity">
    <text evidence="2">Belongs to the SusD family.</text>
</comment>
<dbReference type="Gene3D" id="1.25.40.390">
    <property type="match status" value="1"/>
</dbReference>
<organism evidence="9 10">
    <name type="scientific">Siphonobacter aquaeclarae</name>
    <dbReference type="NCBI Taxonomy" id="563176"/>
    <lineage>
        <taxon>Bacteria</taxon>
        <taxon>Pseudomonadati</taxon>
        <taxon>Bacteroidota</taxon>
        <taxon>Cytophagia</taxon>
        <taxon>Cytophagales</taxon>
        <taxon>Cytophagaceae</taxon>
        <taxon>Siphonobacter</taxon>
    </lineage>
</organism>
<feature type="signal peptide" evidence="6">
    <location>
        <begin position="1"/>
        <end position="20"/>
    </location>
</feature>
<evidence type="ECO:0000313" key="10">
    <source>
        <dbReference type="Proteomes" id="UP000198901"/>
    </source>
</evidence>
<feature type="domain" description="RagB/SusD" evidence="7">
    <location>
        <begin position="298"/>
        <end position="489"/>
    </location>
</feature>
<evidence type="ECO:0000256" key="5">
    <source>
        <dbReference type="ARBA" id="ARBA00023237"/>
    </source>
</evidence>
<evidence type="ECO:0000256" key="2">
    <source>
        <dbReference type="ARBA" id="ARBA00006275"/>
    </source>
</evidence>
<dbReference type="RefSeq" id="WP_093200663.1">
    <property type="nucleotide sequence ID" value="NZ_FNGS01000003.1"/>
</dbReference>
<name>A0A1G9MZV6_9BACT</name>
<feature type="chain" id="PRO_5011529546" evidence="6">
    <location>
        <begin position="21"/>
        <end position="489"/>
    </location>
</feature>
<dbReference type="Proteomes" id="UP000198901">
    <property type="component" value="Unassembled WGS sequence"/>
</dbReference>
<sequence>MKRYYFRALAYVLAAGMLTACDKQLDLKPVSNTVVGNDGQGTAGSFIKDAASAEGAIGACYGIFRNGSSEYYVMDYFLAGDAQSDNAYAGADNPSIFEMDEFRMQSTNALAARDWSYLFNHIASANSIIVNVPKVTDAALTTTRKSQIVAEAKFIRARAYFDLVRLYGEVPLIVDELPTITSENVAEIYPKLYPARNKTDEIYAQILKDLTEAAPAVPASGPDKMTITPGAVYTLLAKVYATQKNWAEVIANCDKVMGLGYTLLPDYEQLWDGNHENSSEAIFELNFDGWATGGNWGTSMFYGNDWKKFNTPSNDLIKAFDDEKDAVRKASSIAFIDATGRWSDKYFPLTKYPLAYKMRKTDASQNIIVYRLADVLLLKAEALNETGSLEDARKLVNQVRTRVKLGATPATDQASMRLAIEKERRLELAFEGIRWYDLVRTGRAMTVMQAVKDGSGNSLGYGISADKLIWPVPQTEIDKNANLTQNNGY</sequence>
<keyword evidence="5" id="KW-0998">Cell outer membrane</keyword>